<dbReference type="GO" id="GO:0051082">
    <property type="term" value="F:unfolded protein binding"/>
    <property type="evidence" value="ECO:0007669"/>
    <property type="project" value="InterPro"/>
</dbReference>
<comment type="similarity">
    <text evidence="1 5">Belongs to the TCP-1 chaperonin family.</text>
</comment>
<evidence type="ECO:0000256" key="3">
    <source>
        <dbReference type="ARBA" id="ARBA00022840"/>
    </source>
</evidence>
<dbReference type="SUPFAM" id="SSF48592">
    <property type="entry name" value="GroEL equatorial domain-like"/>
    <property type="match status" value="1"/>
</dbReference>
<dbReference type="InterPro" id="IPR027413">
    <property type="entry name" value="GROEL-like_equatorial_sf"/>
</dbReference>
<dbReference type="VEuPathDB" id="ToxoDB:ETH_00021595"/>
<keyword evidence="3 5" id="KW-0067">ATP-binding</keyword>
<dbReference type="Gene3D" id="3.30.260.10">
    <property type="entry name" value="TCP-1-like chaperonin intermediate domain"/>
    <property type="match status" value="1"/>
</dbReference>
<dbReference type="VEuPathDB" id="ToxoDB:ETH2_1528000"/>
<keyword evidence="4 5" id="KW-0143">Chaperone</keyword>
<dbReference type="PROSITE" id="PS00751">
    <property type="entry name" value="TCP1_2"/>
    <property type="match status" value="1"/>
</dbReference>
<dbReference type="GO" id="GO:0005524">
    <property type="term" value="F:ATP binding"/>
    <property type="evidence" value="ECO:0007669"/>
    <property type="project" value="UniProtKB-KW"/>
</dbReference>
<dbReference type="SUPFAM" id="SSF54849">
    <property type="entry name" value="GroEL-intermediate domain like"/>
    <property type="match status" value="1"/>
</dbReference>
<dbReference type="EMBL" id="HG676191">
    <property type="protein sequence ID" value="CDJ43815.1"/>
    <property type="molecule type" value="Genomic_DNA"/>
</dbReference>
<protein>
    <submittedName>
        <fullName evidence="6">TCP-1/cpn60 family chaperonin, putative</fullName>
    </submittedName>
</protein>
<proteinExistence type="inferred from homology"/>
<reference evidence="6" key="2">
    <citation type="submission" date="2013-10" db="EMBL/GenBank/DDBJ databases">
        <authorList>
            <person name="Aslett M."/>
        </authorList>
    </citation>
    <scope>NUCLEOTIDE SEQUENCE [LARGE SCALE GENOMIC DNA]</scope>
    <source>
        <strain evidence="6">Houghton</strain>
    </source>
</reference>
<dbReference type="OrthoDB" id="10248520at2759"/>
<dbReference type="Pfam" id="PF00118">
    <property type="entry name" value="Cpn60_TCP1"/>
    <property type="match status" value="1"/>
</dbReference>
<reference evidence="6" key="1">
    <citation type="submission" date="2013-10" db="EMBL/GenBank/DDBJ databases">
        <title>Genomic analysis of the causative agents of coccidiosis in chickens.</title>
        <authorList>
            <person name="Reid A.J."/>
            <person name="Blake D."/>
            <person name="Billington K."/>
            <person name="Browne H."/>
            <person name="Dunn M."/>
            <person name="Hung S."/>
            <person name="Kawahara F."/>
            <person name="Miranda-Saavedra D."/>
            <person name="Mourier T."/>
            <person name="Nagra H."/>
            <person name="Otto T.D."/>
            <person name="Rawlings N."/>
            <person name="Sanchez A."/>
            <person name="Sanders M."/>
            <person name="Subramaniam C."/>
            <person name="Tay Y."/>
            <person name="Dear P."/>
            <person name="Doerig C."/>
            <person name="Gruber A."/>
            <person name="Parkinson J."/>
            <person name="Shirley M."/>
            <person name="Wan K.L."/>
            <person name="Berriman M."/>
            <person name="Tomley F."/>
            <person name="Pain A."/>
        </authorList>
    </citation>
    <scope>NUCLEOTIDE SEQUENCE [LARGE SCALE GENOMIC DNA]</scope>
    <source>
        <strain evidence="6">Houghton</strain>
    </source>
</reference>
<name>U6L7P8_EIMTE</name>
<dbReference type="OMA" id="XMIDECC"/>
<organism evidence="6 7">
    <name type="scientific">Eimeria tenella</name>
    <name type="common">Coccidian parasite</name>
    <dbReference type="NCBI Taxonomy" id="5802"/>
    <lineage>
        <taxon>Eukaryota</taxon>
        <taxon>Sar</taxon>
        <taxon>Alveolata</taxon>
        <taxon>Apicomplexa</taxon>
        <taxon>Conoidasida</taxon>
        <taxon>Coccidia</taxon>
        <taxon>Eucoccidiorida</taxon>
        <taxon>Eimeriorina</taxon>
        <taxon>Eimeriidae</taxon>
        <taxon>Eimeria</taxon>
    </lineage>
</organism>
<feature type="non-terminal residue" evidence="6">
    <location>
        <position position="297"/>
    </location>
</feature>
<dbReference type="InterPro" id="IPR017998">
    <property type="entry name" value="Chaperone_TCP-1"/>
</dbReference>
<dbReference type="SUPFAM" id="SSF52029">
    <property type="entry name" value="GroEL apical domain-like"/>
    <property type="match status" value="1"/>
</dbReference>
<dbReference type="InterPro" id="IPR027410">
    <property type="entry name" value="TCP-1-like_intermed_sf"/>
</dbReference>
<dbReference type="Proteomes" id="UP000030747">
    <property type="component" value="Unassembled WGS sequence"/>
</dbReference>
<dbReference type="PROSITE" id="PS00995">
    <property type="entry name" value="TCP1_3"/>
    <property type="match status" value="1"/>
</dbReference>
<sequence length="297" mass="32430">MNIATDEFGNPFIILREQEEKKRLKGLEAHKARANIIAAKAVADSLRSSLGPKGMDKIIVGPDGEITVTNDGATILEKMQVKHQCAKLLVDLSRAQDAEIGDGTTGIVILAGNLLSEALRLMEKGMHPLRIAEGFEAAAQIAVETLEKIALEKDLLGRDKHILLQAARTALGSKVVSSCKEHLAELCVEAVIAVADKERKDVNLDMIRLDARGGGLLEQSRAVRGVVLHKELSHPQMRRETPRARLLLTTSPFEPPKLKAKHRLDVRGAAAFRGLHAAEQRYFADMVQRVRAAGANF</sequence>
<dbReference type="PROSITE" id="PS00750">
    <property type="entry name" value="TCP1_1"/>
    <property type="match status" value="1"/>
</dbReference>
<evidence type="ECO:0000256" key="4">
    <source>
        <dbReference type="ARBA" id="ARBA00023186"/>
    </source>
</evidence>
<dbReference type="PANTHER" id="PTHR11353">
    <property type="entry name" value="CHAPERONIN"/>
    <property type="match status" value="1"/>
</dbReference>
<dbReference type="GO" id="GO:0016887">
    <property type="term" value="F:ATP hydrolysis activity"/>
    <property type="evidence" value="ECO:0007669"/>
    <property type="project" value="InterPro"/>
</dbReference>
<evidence type="ECO:0000256" key="2">
    <source>
        <dbReference type="ARBA" id="ARBA00022741"/>
    </source>
</evidence>
<dbReference type="InterPro" id="IPR002423">
    <property type="entry name" value="Cpn60/GroEL/TCP-1"/>
</dbReference>
<dbReference type="InterPro" id="IPR002194">
    <property type="entry name" value="Chaperonin_TCP-1_CS"/>
</dbReference>
<evidence type="ECO:0000256" key="1">
    <source>
        <dbReference type="ARBA" id="ARBA00008020"/>
    </source>
</evidence>
<dbReference type="RefSeq" id="XP_013234564.1">
    <property type="nucleotide sequence ID" value="XM_013379110.1"/>
</dbReference>
<dbReference type="PRINTS" id="PR00304">
    <property type="entry name" value="TCOMPLEXTCP1"/>
</dbReference>
<dbReference type="Gene3D" id="3.50.7.10">
    <property type="entry name" value="GroEL"/>
    <property type="match status" value="1"/>
</dbReference>
<keyword evidence="7" id="KW-1185">Reference proteome</keyword>
<evidence type="ECO:0000313" key="6">
    <source>
        <dbReference type="EMBL" id="CDJ43815.1"/>
    </source>
</evidence>
<evidence type="ECO:0000256" key="5">
    <source>
        <dbReference type="RuleBase" id="RU004187"/>
    </source>
</evidence>
<gene>
    <name evidence="6" type="ORF">ETH_00021595</name>
</gene>
<dbReference type="InterPro" id="IPR027409">
    <property type="entry name" value="GroEL-like_apical_dom_sf"/>
</dbReference>
<dbReference type="AlphaFoldDB" id="U6L7P8"/>
<dbReference type="GO" id="GO:0140662">
    <property type="term" value="F:ATP-dependent protein folding chaperone"/>
    <property type="evidence" value="ECO:0007669"/>
    <property type="project" value="InterPro"/>
</dbReference>
<accession>U6L7P8</accession>
<dbReference type="GeneID" id="25253434"/>
<keyword evidence="2 5" id="KW-0547">Nucleotide-binding</keyword>
<dbReference type="Gene3D" id="1.10.560.10">
    <property type="entry name" value="GroEL-like equatorial domain"/>
    <property type="match status" value="1"/>
</dbReference>
<evidence type="ECO:0000313" key="7">
    <source>
        <dbReference type="Proteomes" id="UP000030747"/>
    </source>
</evidence>